<feature type="transmembrane region" description="Helical" evidence="5">
    <location>
        <begin position="63"/>
        <end position="84"/>
    </location>
</feature>
<gene>
    <name evidence="6" type="ORF">ACFOZ1_10595</name>
</gene>
<name>A0ABV8VYG5_9BACI</name>
<evidence type="ECO:0000256" key="1">
    <source>
        <dbReference type="ARBA" id="ARBA00022475"/>
    </source>
</evidence>
<proteinExistence type="predicted"/>
<feature type="transmembrane region" description="Helical" evidence="5">
    <location>
        <begin position="179"/>
        <end position="199"/>
    </location>
</feature>
<evidence type="ECO:0000256" key="4">
    <source>
        <dbReference type="ARBA" id="ARBA00023136"/>
    </source>
</evidence>
<keyword evidence="2 5" id="KW-0812">Transmembrane</keyword>
<dbReference type="Proteomes" id="UP001595880">
    <property type="component" value="Unassembled WGS sequence"/>
</dbReference>
<evidence type="ECO:0000313" key="6">
    <source>
        <dbReference type="EMBL" id="MFC4388248.1"/>
    </source>
</evidence>
<evidence type="ECO:0000256" key="5">
    <source>
        <dbReference type="SAM" id="Phobius"/>
    </source>
</evidence>
<feature type="transmembrane region" description="Helical" evidence="5">
    <location>
        <begin position="37"/>
        <end position="57"/>
    </location>
</feature>
<sequence>MITLVLIAIAISMDSFFIAFTYGLKKLTMSFFQMLKIAFVVGMVFSFSMFLGEIALAKVPNDYTEVIAGIILTVIGIVFLLSTCPLPNISLPYMNSLCFLMDILKKPIKADLDNSGKINGWEAVVLGIALSLDSIGAGIALSFLEIPIATAAISIIAITTFFLFTGVKAGMYFARFQTIAKFSFIPGCVLIIIGIYKIIF</sequence>
<dbReference type="Pfam" id="PF02659">
    <property type="entry name" value="Mntp"/>
    <property type="match status" value="2"/>
</dbReference>
<feature type="transmembrane region" description="Helical" evidence="5">
    <location>
        <begin position="123"/>
        <end position="142"/>
    </location>
</feature>
<keyword evidence="7" id="KW-1185">Reference proteome</keyword>
<keyword evidence="4 5" id="KW-0472">Membrane</keyword>
<reference evidence="7" key="1">
    <citation type="journal article" date="2019" name="Int. J. Syst. Evol. Microbiol.">
        <title>The Global Catalogue of Microorganisms (GCM) 10K type strain sequencing project: providing services to taxonomists for standard genome sequencing and annotation.</title>
        <authorList>
            <consortium name="The Broad Institute Genomics Platform"/>
            <consortium name="The Broad Institute Genome Sequencing Center for Infectious Disease"/>
            <person name="Wu L."/>
            <person name="Ma J."/>
        </authorList>
    </citation>
    <scope>NUCLEOTIDE SEQUENCE [LARGE SCALE GENOMIC DNA]</scope>
    <source>
        <strain evidence="7">KACC 14058</strain>
    </source>
</reference>
<organism evidence="6 7">
    <name type="scientific">Gracilibacillus marinus</name>
    <dbReference type="NCBI Taxonomy" id="630535"/>
    <lineage>
        <taxon>Bacteria</taxon>
        <taxon>Bacillati</taxon>
        <taxon>Bacillota</taxon>
        <taxon>Bacilli</taxon>
        <taxon>Bacillales</taxon>
        <taxon>Bacillaceae</taxon>
        <taxon>Gracilibacillus</taxon>
    </lineage>
</organism>
<keyword evidence="1" id="KW-1003">Cell membrane</keyword>
<evidence type="ECO:0000256" key="3">
    <source>
        <dbReference type="ARBA" id="ARBA00022989"/>
    </source>
</evidence>
<feature type="transmembrane region" description="Helical" evidence="5">
    <location>
        <begin position="148"/>
        <end position="167"/>
    </location>
</feature>
<feature type="transmembrane region" description="Helical" evidence="5">
    <location>
        <begin position="6"/>
        <end position="25"/>
    </location>
</feature>
<dbReference type="InterPro" id="IPR003810">
    <property type="entry name" value="Mntp/YtaF"/>
</dbReference>
<accession>A0ABV8VYG5</accession>
<evidence type="ECO:0000256" key="2">
    <source>
        <dbReference type="ARBA" id="ARBA00022692"/>
    </source>
</evidence>
<dbReference type="EMBL" id="JBHSDV010000003">
    <property type="protein sequence ID" value="MFC4388248.1"/>
    <property type="molecule type" value="Genomic_DNA"/>
</dbReference>
<protein>
    <submittedName>
        <fullName evidence="6">Manganese efflux pump</fullName>
    </submittedName>
</protein>
<comment type="caution">
    <text evidence="6">The sequence shown here is derived from an EMBL/GenBank/DDBJ whole genome shotgun (WGS) entry which is preliminary data.</text>
</comment>
<dbReference type="RefSeq" id="WP_390199138.1">
    <property type="nucleotide sequence ID" value="NZ_JBHSDV010000003.1"/>
</dbReference>
<evidence type="ECO:0000313" key="7">
    <source>
        <dbReference type="Proteomes" id="UP001595880"/>
    </source>
</evidence>
<dbReference type="PANTHER" id="PTHR35529:SF2">
    <property type="entry name" value="SPORULATION PROTEIN YTAF-RELATED"/>
    <property type="match status" value="1"/>
</dbReference>
<keyword evidence="3 5" id="KW-1133">Transmembrane helix</keyword>
<dbReference type="PANTHER" id="PTHR35529">
    <property type="entry name" value="MANGANESE EFFLUX PUMP MNTP-RELATED"/>
    <property type="match status" value="1"/>
</dbReference>